<evidence type="ECO:0000259" key="2">
    <source>
        <dbReference type="Pfam" id="PF25999"/>
    </source>
</evidence>
<comment type="caution">
    <text evidence="3">The sequence shown here is derived from an EMBL/GenBank/DDBJ whole genome shotgun (WGS) entry which is preliminary data.</text>
</comment>
<dbReference type="AlphaFoldDB" id="A0AAW1LPB4"/>
<sequence length="772" mass="84949">MQGNIQVQGSSSVVFGANFENQDASNAAKHKPDISSFALQSNDLFAALPMNVNNVEFKSTNVVTDDFMWDGFRGAEDISKESGIIATSTNSTEHKSGSSSSLPESRDLFIDSLGDNRISNVERKSTVVTTNGFMWDSFIGVEKLGNGSEIDDKSSNSFPPSDDLFAALLEAVEKSSEMVDGLKPPTIAIDSSRLDVFGRVEKIDNGNEITAASRNLVEHKPGSNEFPFPLETTSMKTNGFTFDTFPEIEVVDNGNGPSIAVATATAHEDDDFDDFGDFMDASQEVRTHESQEHIVPHTTVVQTASENEKSQDKPTLLINTKEALPLSLFGQNTEENNETVNHSDEFVHKPTSDTGNGISGAGSVVSIHDLISNLYGQAQNTVSIGSDGKPAENGAHNSQEEESPSLDGDDERDNDWEFKDAFQETGVGEKPSNCISGNVAHIQFEASGNANNYIAFYTALREALCVLLSCQLDELQKTRCSDTKSLDIEIQEVHKLLEQSLVSQVVSEKYPEKSSCLNEVLKTLEGPEFQIIESEYSLSTRLQLAVNDWRDTADLLKHAILVLKTLYVASYDEQCRYVSTWSNIINACAQELRYGALIWKRVSEKKVQHQVLSDCRGLKHIQALGEIYKVVELLGLSAEVYKAWMLFSVSDPSQFTGVLNECRALWQNSGLEEALQNLSDDIAFGCDETIKTILGSVKSIRNLDVLAMHDCVFGQRKSVCRLSLLPQEMLQGLKTVLWNGQPYFISLANLWANLISPEPPQLPVLKLSEPDC</sequence>
<proteinExistence type="predicted"/>
<evidence type="ECO:0000256" key="1">
    <source>
        <dbReference type="SAM" id="MobiDB-lite"/>
    </source>
</evidence>
<evidence type="ECO:0000313" key="4">
    <source>
        <dbReference type="Proteomes" id="UP001443914"/>
    </source>
</evidence>
<accession>A0AAW1LPB4</accession>
<feature type="region of interest" description="Disordered" evidence="1">
    <location>
        <begin position="382"/>
        <end position="414"/>
    </location>
</feature>
<dbReference type="Pfam" id="PF25999">
    <property type="entry name" value="SYNRG_C"/>
    <property type="match status" value="1"/>
</dbReference>
<dbReference type="PANTHER" id="PTHR35701:SF1">
    <property type="entry name" value="OS11G0148400 PROTEIN"/>
    <property type="match status" value="1"/>
</dbReference>
<gene>
    <name evidence="3" type="ORF">RND81_04G204200</name>
</gene>
<feature type="domain" description="Synergin gamma C-terminal" evidence="2">
    <location>
        <begin position="572"/>
        <end position="762"/>
    </location>
</feature>
<name>A0AAW1LPB4_SAPOF</name>
<keyword evidence="4" id="KW-1185">Reference proteome</keyword>
<feature type="region of interest" description="Disordered" evidence="1">
    <location>
        <begin position="334"/>
        <end position="360"/>
    </location>
</feature>
<dbReference type="Proteomes" id="UP001443914">
    <property type="component" value="Unassembled WGS sequence"/>
</dbReference>
<evidence type="ECO:0000313" key="3">
    <source>
        <dbReference type="EMBL" id="KAK9735410.1"/>
    </source>
</evidence>
<dbReference type="PANTHER" id="PTHR35701">
    <property type="entry name" value="OS11G0148400 PROTEIN"/>
    <property type="match status" value="1"/>
</dbReference>
<feature type="compositionally biased region" description="Acidic residues" evidence="1">
    <location>
        <begin position="400"/>
        <end position="414"/>
    </location>
</feature>
<feature type="compositionally biased region" description="Basic and acidic residues" evidence="1">
    <location>
        <begin position="341"/>
        <end position="351"/>
    </location>
</feature>
<protein>
    <recommendedName>
        <fullName evidence="2">Synergin gamma C-terminal domain-containing protein</fullName>
    </recommendedName>
</protein>
<organism evidence="3 4">
    <name type="scientific">Saponaria officinalis</name>
    <name type="common">Common soapwort</name>
    <name type="synonym">Lychnis saponaria</name>
    <dbReference type="NCBI Taxonomy" id="3572"/>
    <lineage>
        <taxon>Eukaryota</taxon>
        <taxon>Viridiplantae</taxon>
        <taxon>Streptophyta</taxon>
        <taxon>Embryophyta</taxon>
        <taxon>Tracheophyta</taxon>
        <taxon>Spermatophyta</taxon>
        <taxon>Magnoliopsida</taxon>
        <taxon>eudicotyledons</taxon>
        <taxon>Gunneridae</taxon>
        <taxon>Pentapetalae</taxon>
        <taxon>Caryophyllales</taxon>
        <taxon>Caryophyllaceae</taxon>
        <taxon>Caryophylleae</taxon>
        <taxon>Saponaria</taxon>
    </lineage>
</organism>
<reference evidence="3" key="1">
    <citation type="submission" date="2024-03" db="EMBL/GenBank/DDBJ databases">
        <title>WGS assembly of Saponaria officinalis var. Norfolk2.</title>
        <authorList>
            <person name="Jenkins J."/>
            <person name="Shu S."/>
            <person name="Grimwood J."/>
            <person name="Barry K."/>
            <person name="Goodstein D."/>
            <person name="Schmutz J."/>
            <person name="Leebens-Mack J."/>
            <person name="Osbourn A."/>
        </authorList>
    </citation>
    <scope>NUCLEOTIDE SEQUENCE [LARGE SCALE GENOMIC DNA]</scope>
    <source>
        <strain evidence="3">JIC</strain>
    </source>
</reference>
<dbReference type="InterPro" id="IPR059024">
    <property type="entry name" value="SYNRG_C"/>
</dbReference>
<dbReference type="EMBL" id="JBDFQZ010000004">
    <property type="protein sequence ID" value="KAK9735410.1"/>
    <property type="molecule type" value="Genomic_DNA"/>
</dbReference>